<organism evidence="1 2">
    <name type="scientific">Trichinella pseudospiralis</name>
    <name type="common">Parasitic roundworm</name>
    <dbReference type="NCBI Taxonomy" id="6337"/>
    <lineage>
        <taxon>Eukaryota</taxon>
        <taxon>Metazoa</taxon>
        <taxon>Ecdysozoa</taxon>
        <taxon>Nematoda</taxon>
        <taxon>Enoplea</taxon>
        <taxon>Dorylaimia</taxon>
        <taxon>Trichinellida</taxon>
        <taxon>Trichinellidae</taxon>
        <taxon>Trichinella</taxon>
    </lineage>
</organism>
<dbReference type="Proteomes" id="UP000054632">
    <property type="component" value="Unassembled WGS sequence"/>
</dbReference>
<evidence type="ECO:0000313" key="2">
    <source>
        <dbReference type="Proteomes" id="UP000054632"/>
    </source>
</evidence>
<proteinExistence type="predicted"/>
<evidence type="ECO:0000313" key="1">
    <source>
        <dbReference type="EMBL" id="KRY64680.1"/>
    </source>
</evidence>
<gene>
    <name evidence="1" type="ORF">T4A_11879</name>
</gene>
<reference evidence="1 2" key="1">
    <citation type="submission" date="2015-01" db="EMBL/GenBank/DDBJ databases">
        <title>Evolution of Trichinella species and genotypes.</title>
        <authorList>
            <person name="Korhonen P.K."/>
            <person name="Edoardo P."/>
            <person name="Giuseppe L.R."/>
            <person name="Gasser R.B."/>
        </authorList>
    </citation>
    <scope>NUCLEOTIDE SEQUENCE [LARGE SCALE GENOMIC DNA]</scope>
    <source>
        <strain evidence="1">ISS13</strain>
    </source>
</reference>
<sequence>MQKAMKTDLGLKGITLNWANVAEWNRRVRSNQGDTCTAMRELRCKNQ</sequence>
<dbReference type="EMBL" id="JYDR01000314">
    <property type="protein sequence ID" value="KRY64680.1"/>
    <property type="molecule type" value="Genomic_DNA"/>
</dbReference>
<protein>
    <submittedName>
        <fullName evidence="1">Uncharacterized protein</fullName>
    </submittedName>
</protein>
<name>A0A0V1DTP9_TRIPS</name>
<accession>A0A0V1DTP9</accession>
<dbReference type="AlphaFoldDB" id="A0A0V1DTP9"/>
<comment type="caution">
    <text evidence="1">The sequence shown here is derived from an EMBL/GenBank/DDBJ whole genome shotgun (WGS) entry which is preliminary data.</text>
</comment>